<name>A0A9X0RBN9_VIBME</name>
<keyword evidence="1" id="KW-0732">Signal</keyword>
<dbReference type="InterPro" id="IPR016872">
    <property type="entry name" value="UCP028160"/>
</dbReference>
<proteinExistence type="predicted"/>
<gene>
    <name evidence="2" type="ORF">H8Q88_13750</name>
</gene>
<accession>A0A9X0RBN9</accession>
<protein>
    <submittedName>
        <fullName evidence="2">DUF1481 domain-containing protein</fullName>
    </submittedName>
</protein>
<organism evidence="2 3">
    <name type="scientific">Vibrio metschnikovii</name>
    <dbReference type="NCBI Taxonomy" id="28172"/>
    <lineage>
        <taxon>Bacteria</taxon>
        <taxon>Pseudomonadati</taxon>
        <taxon>Pseudomonadota</taxon>
        <taxon>Gammaproteobacteria</taxon>
        <taxon>Vibrionales</taxon>
        <taxon>Vibrionaceae</taxon>
        <taxon>Vibrio</taxon>
    </lineage>
</organism>
<dbReference type="EMBL" id="JACRUP010000009">
    <property type="protein sequence ID" value="MBC5851966.1"/>
    <property type="molecule type" value="Genomic_DNA"/>
</dbReference>
<reference evidence="2" key="1">
    <citation type="submission" date="2020-08" db="EMBL/GenBank/DDBJ databases">
        <title>Genome Sequencing and Pan-Genome Analysis of Migratory bird Vibrio Strains, Inner Mongolia.</title>
        <authorList>
            <person name="Zheng L."/>
        </authorList>
    </citation>
    <scope>NUCLEOTIDE SEQUENCE</scope>
    <source>
        <strain evidence="2">M13F</strain>
    </source>
</reference>
<sequence length="229" mass="26115">MKKFLSLLLTLLLIGCASSVPHANLDQRNDYVGGQTMGDATHFYWYTEYQNRPAHGADQVLMGDYGWYQTNYRWESGSVREVVREGMQLRGAQLVPYRVHVRFNQQGEAVYQQFRVDGKVLPLNLEQRSEYLQQAQQLVAMSKQQARQGWSLYQGVWDGQSLTSCTGRRFSQVIWPLTTPEHVMERLKTPHYVALLGRVSSAQLQVDSVLSVAEPDRACMTQPALIDAD</sequence>
<dbReference type="InterPro" id="IPR010858">
    <property type="entry name" value="DUF1481"/>
</dbReference>
<dbReference type="RefSeq" id="WP_186463799.1">
    <property type="nucleotide sequence ID" value="NZ_CAWQLT010000067.1"/>
</dbReference>
<dbReference type="PROSITE" id="PS51257">
    <property type="entry name" value="PROKAR_LIPOPROTEIN"/>
    <property type="match status" value="1"/>
</dbReference>
<dbReference type="PIRSF" id="PIRSF028160">
    <property type="entry name" value="UCP028160"/>
    <property type="match status" value="1"/>
</dbReference>
<comment type="caution">
    <text evidence="2">The sequence shown here is derived from an EMBL/GenBank/DDBJ whole genome shotgun (WGS) entry which is preliminary data.</text>
</comment>
<dbReference type="AlphaFoldDB" id="A0A9X0RBN9"/>
<feature type="chain" id="PRO_5040970410" evidence="1">
    <location>
        <begin position="24"/>
        <end position="229"/>
    </location>
</feature>
<keyword evidence="3" id="KW-1185">Reference proteome</keyword>
<dbReference type="Proteomes" id="UP000615796">
    <property type="component" value="Unassembled WGS sequence"/>
</dbReference>
<dbReference type="Pfam" id="PF07356">
    <property type="entry name" value="DUF1481"/>
    <property type="match status" value="1"/>
</dbReference>
<evidence type="ECO:0000256" key="1">
    <source>
        <dbReference type="SAM" id="SignalP"/>
    </source>
</evidence>
<evidence type="ECO:0000313" key="3">
    <source>
        <dbReference type="Proteomes" id="UP000615796"/>
    </source>
</evidence>
<evidence type="ECO:0000313" key="2">
    <source>
        <dbReference type="EMBL" id="MBC5851966.1"/>
    </source>
</evidence>
<feature type="signal peptide" evidence="1">
    <location>
        <begin position="1"/>
        <end position="23"/>
    </location>
</feature>